<evidence type="ECO:0000313" key="6">
    <source>
        <dbReference type="Proteomes" id="UP001431209"/>
    </source>
</evidence>
<keyword evidence="1" id="KW-0479">Metal-binding</keyword>
<name>A0AAW2Z0A2_9EUKA</name>
<organism evidence="5 6">
    <name type="scientific">Acrasis kona</name>
    <dbReference type="NCBI Taxonomy" id="1008807"/>
    <lineage>
        <taxon>Eukaryota</taxon>
        <taxon>Discoba</taxon>
        <taxon>Heterolobosea</taxon>
        <taxon>Tetramitia</taxon>
        <taxon>Eutetramitia</taxon>
        <taxon>Acrasidae</taxon>
        <taxon>Acrasis</taxon>
    </lineage>
</organism>
<dbReference type="Pfam" id="PF14768">
    <property type="entry name" value="RPA_interact_C"/>
    <property type="match status" value="1"/>
</dbReference>
<proteinExistence type="predicted"/>
<dbReference type="PANTHER" id="PTHR31742:SF1">
    <property type="entry name" value="RPA-INTERACTING PROTEIN"/>
    <property type="match status" value="1"/>
</dbReference>
<evidence type="ECO:0000256" key="3">
    <source>
        <dbReference type="ARBA" id="ARBA00022833"/>
    </source>
</evidence>
<sequence>MKRQRANFKHIEVDVKKKLMDKCFDRVKKNRKLILEKARQESIDHDEQVQDEELVKLWLTKVLQTEIEEFGEEISDEMQNRILDEMYAQVLSEEEQEALHDYQEYNDAELESILRTHADDYDEDMFVNIMCPCCQLNALMSTKHMLLCKCGLRIPTGNDGIGLTFVREQLTEACQEHKLYCGHVPEIKPDERFSSTFLTLSCQVCNKFNIIV</sequence>
<dbReference type="Proteomes" id="UP001431209">
    <property type="component" value="Unassembled WGS sequence"/>
</dbReference>
<evidence type="ECO:0000313" key="5">
    <source>
        <dbReference type="EMBL" id="KAL0482682.1"/>
    </source>
</evidence>
<keyword evidence="2" id="KW-0863">Zinc-finger</keyword>
<keyword evidence="6" id="KW-1185">Reference proteome</keyword>
<protein>
    <recommendedName>
        <fullName evidence="4">RPA-interacting protein C-terminal domain-containing protein</fullName>
    </recommendedName>
</protein>
<dbReference type="InterPro" id="IPR028159">
    <property type="entry name" value="RPA_interact_C_dom"/>
</dbReference>
<dbReference type="EMBL" id="JAOPGA020000883">
    <property type="protein sequence ID" value="KAL0482682.1"/>
    <property type="molecule type" value="Genomic_DNA"/>
</dbReference>
<dbReference type="PANTHER" id="PTHR31742">
    <property type="entry name" value="RPA-INTERACTING PROTEIN RPAIN"/>
    <property type="match status" value="1"/>
</dbReference>
<reference evidence="5 6" key="1">
    <citation type="submission" date="2024-03" db="EMBL/GenBank/DDBJ databases">
        <title>The Acrasis kona genome and developmental transcriptomes reveal deep origins of eukaryotic multicellular pathways.</title>
        <authorList>
            <person name="Sheikh S."/>
            <person name="Fu C.-J."/>
            <person name="Brown M.W."/>
            <person name="Baldauf S.L."/>
        </authorList>
    </citation>
    <scope>NUCLEOTIDE SEQUENCE [LARGE SCALE GENOMIC DNA]</scope>
    <source>
        <strain evidence="5 6">ATCC MYA-3509</strain>
    </source>
</reference>
<evidence type="ECO:0000259" key="4">
    <source>
        <dbReference type="Pfam" id="PF14768"/>
    </source>
</evidence>
<dbReference type="AlphaFoldDB" id="A0AAW2Z0A2"/>
<evidence type="ECO:0000256" key="1">
    <source>
        <dbReference type="ARBA" id="ARBA00022723"/>
    </source>
</evidence>
<comment type="caution">
    <text evidence="5">The sequence shown here is derived from an EMBL/GenBank/DDBJ whole genome shotgun (WGS) entry which is preliminary data.</text>
</comment>
<feature type="domain" description="RPA-interacting protein C-terminal" evidence="4">
    <location>
        <begin position="130"/>
        <end position="209"/>
    </location>
</feature>
<dbReference type="GO" id="GO:0006606">
    <property type="term" value="P:protein import into nucleus"/>
    <property type="evidence" value="ECO:0007669"/>
    <property type="project" value="TreeGrafter"/>
</dbReference>
<accession>A0AAW2Z0A2</accession>
<evidence type="ECO:0000256" key="2">
    <source>
        <dbReference type="ARBA" id="ARBA00022771"/>
    </source>
</evidence>
<keyword evidence="3" id="KW-0862">Zinc</keyword>
<dbReference type="InterPro" id="IPR028156">
    <property type="entry name" value="RIP"/>
</dbReference>
<dbReference type="GO" id="GO:0005634">
    <property type="term" value="C:nucleus"/>
    <property type="evidence" value="ECO:0007669"/>
    <property type="project" value="TreeGrafter"/>
</dbReference>
<dbReference type="GO" id="GO:0008270">
    <property type="term" value="F:zinc ion binding"/>
    <property type="evidence" value="ECO:0007669"/>
    <property type="project" value="UniProtKB-KW"/>
</dbReference>
<gene>
    <name evidence="5" type="ORF">AKO1_014396</name>
</gene>